<dbReference type="AlphaFoldDB" id="A0A392P850"/>
<dbReference type="PANTHER" id="PTHR11607:SF3">
    <property type="entry name" value="LYSOSOMAL ALPHA-MANNOSIDASE"/>
    <property type="match status" value="1"/>
</dbReference>
<dbReference type="GO" id="GO:0004559">
    <property type="term" value="F:alpha-mannosidase activity"/>
    <property type="evidence" value="ECO:0007669"/>
    <property type="project" value="InterPro"/>
</dbReference>
<evidence type="ECO:0000313" key="2">
    <source>
        <dbReference type="EMBL" id="MCI07912.1"/>
    </source>
</evidence>
<sequence>MKSIFLFQINLGIYLKDKNSEFSVLVDRSVGGSSILDGQLELMVHRRILNDDSRGVAEALNETVCVSNKCTGLTVLGKYYFRIDPVGEGARWRRTFGQEIYSPFLLAFTEVVNEWLLLEVSAFL</sequence>
<dbReference type="GO" id="GO:0006013">
    <property type="term" value="P:mannose metabolic process"/>
    <property type="evidence" value="ECO:0007669"/>
    <property type="project" value="InterPro"/>
</dbReference>
<protein>
    <submittedName>
        <fullName evidence="2">Lysosomal alpha-mannosidase-like</fullName>
    </submittedName>
</protein>
<dbReference type="InterPro" id="IPR011013">
    <property type="entry name" value="Gal_mutarotase_sf_dom"/>
</dbReference>
<dbReference type="Proteomes" id="UP000265520">
    <property type="component" value="Unassembled WGS sequence"/>
</dbReference>
<dbReference type="InterPro" id="IPR011682">
    <property type="entry name" value="Glyco_hydro_38_C"/>
</dbReference>
<reference evidence="2 3" key="1">
    <citation type="journal article" date="2018" name="Front. Plant Sci.">
        <title>Red Clover (Trifolium pratense) and Zigzag Clover (T. medium) - A Picture of Genomic Similarities and Differences.</title>
        <authorList>
            <person name="Dluhosova J."/>
            <person name="Istvanek J."/>
            <person name="Nedelnik J."/>
            <person name="Repkova J."/>
        </authorList>
    </citation>
    <scope>NUCLEOTIDE SEQUENCE [LARGE SCALE GENOMIC DNA]</scope>
    <source>
        <strain evidence="3">cv. 10/8</strain>
        <tissue evidence="2">Leaf</tissue>
    </source>
</reference>
<dbReference type="Pfam" id="PF07748">
    <property type="entry name" value="Glyco_hydro_38C"/>
    <property type="match status" value="1"/>
</dbReference>
<evidence type="ECO:0000259" key="1">
    <source>
        <dbReference type="Pfam" id="PF07748"/>
    </source>
</evidence>
<dbReference type="InterPro" id="IPR050843">
    <property type="entry name" value="Glycosyl_Hydrlase_38"/>
</dbReference>
<dbReference type="SUPFAM" id="SSF74650">
    <property type="entry name" value="Galactose mutarotase-like"/>
    <property type="match status" value="1"/>
</dbReference>
<dbReference type="Gene3D" id="2.70.98.30">
    <property type="entry name" value="Golgi alpha-mannosidase II, domain 4"/>
    <property type="match status" value="1"/>
</dbReference>
<proteinExistence type="predicted"/>
<accession>A0A392P850</accession>
<comment type="caution">
    <text evidence="2">The sequence shown here is derived from an EMBL/GenBank/DDBJ whole genome shotgun (WGS) entry which is preliminary data.</text>
</comment>
<dbReference type="PANTHER" id="PTHR11607">
    <property type="entry name" value="ALPHA-MANNOSIDASE"/>
    <property type="match status" value="1"/>
</dbReference>
<keyword evidence="3" id="KW-1185">Reference proteome</keyword>
<dbReference type="EMBL" id="LXQA010067128">
    <property type="protein sequence ID" value="MCI07912.1"/>
    <property type="molecule type" value="Genomic_DNA"/>
</dbReference>
<feature type="domain" description="Glycosyl hydrolase family 38 C-terminal" evidence="1">
    <location>
        <begin position="8"/>
        <end position="54"/>
    </location>
</feature>
<feature type="non-terminal residue" evidence="2">
    <location>
        <position position="124"/>
    </location>
</feature>
<dbReference type="GO" id="GO:0030246">
    <property type="term" value="F:carbohydrate binding"/>
    <property type="evidence" value="ECO:0007669"/>
    <property type="project" value="InterPro"/>
</dbReference>
<evidence type="ECO:0000313" key="3">
    <source>
        <dbReference type="Proteomes" id="UP000265520"/>
    </source>
</evidence>
<name>A0A392P850_9FABA</name>
<organism evidence="2 3">
    <name type="scientific">Trifolium medium</name>
    <dbReference type="NCBI Taxonomy" id="97028"/>
    <lineage>
        <taxon>Eukaryota</taxon>
        <taxon>Viridiplantae</taxon>
        <taxon>Streptophyta</taxon>
        <taxon>Embryophyta</taxon>
        <taxon>Tracheophyta</taxon>
        <taxon>Spermatophyta</taxon>
        <taxon>Magnoliopsida</taxon>
        <taxon>eudicotyledons</taxon>
        <taxon>Gunneridae</taxon>
        <taxon>Pentapetalae</taxon>
        <taxon>rosids</taxon>
        <taxon>fabids</taxon>
        <taxon>Fabales</taxon>
        <taxon>Fabaceae</taxon>
        <taxon>Papilionoideae</taxon>
        <taxon>50 kb inversion clade</taxon>
        <taxon>NPAAA clade</taxon>
        <taxon>Hologalegina</taxon>
        <taxon>IRL clade</taxon>
        <taxon>Trifolieae</taxon>
        <taxon>Trifolium</taxon>
    </lineage>
</organism>